<dbReference type="AlphaFoldDB" id="A0ABD2ZYS6"/>
<gene>
    <name evidence="3" type="ORF">ACH5RR_012987</name>
</gene>
<dbReference type="Proteomes" id="UP001630127">
    <property type="component" value="Unassembled WGS sequence"/>
</dbReference>
<name>A0ABD2ZYS6_9GENT</name>
<comment type="caution">
    <text evidence="3">The sequence shown here is derived from an EMBL/GenBank/DDBJ whole genome shotgun (WGS) entry which is preliminary data.</text>
</comment>
<evidence type="ECO:0000313" key="4">
    <source>
        <dbReference type="Proteomes" id="UP001630127"/>
    </source>
</evidence>
<sequence length="210" mass="24582">MQQQEQPSVCLGITKVLNSMQQQELRNGLQRSSWKAIHKLSFRPDDLSSFTEPTRGQPFPRELNTHILEMEHCFFVARKFIEELQITLSKWKAANVEALNFLRRKLESHQITTNLQAKKTELNKARSDLEKAQSKLDELRRTMRFRGVNQFLASEEIVLGPLDYHLYSEVLPKKKDEDEHEDVQTESEQLPQTNSEVEEEHQNLNYSSSQ</sequence>
<organism evidence="3 4">
    <name type="scientific">Cinchona calisaya</name>
    <dbReference type="NCBI Taxonomy" id="153742"/>
    <lineage>
        <taxon>Eukaryota</taxon>
        <taxon>Viridiplantae</taxon>
        <taxon>Streptophyta</taxon>
        <taxon>Embryophyta</taxon>
        <taxon>Tracheophyta</taxon>
        <taxon>Spermatophyta</taxon>
        <taxon>Magnoliopsida</taxon>
        <taxon>eudicotyledons</taxon>
        <taxon>Gunneridae</taxon>
        <taxon>Pentapetalae</taxon>
        <taxon>asterids</taxon>
        <taxon>lamiids</taxon>
        <taxon>Gentianales</taxon>
        <taxon>Rubiaceae</taxon>
        <taxon>Cinchonoideae</taxon>
        <taxon>Cinchoneae</taxon>
        <taxon>Cinchona</taxon>
    </lineage>
</organism>
<protein>
    <submittedName>
        <fullName evidence="3">Uncharacterized protein</fullName>
    </submittedName>
</protein>
<evidence type="ECO:0000313" key="3">
    <source>
        <dbReference type="EMBL" id="KAL3524615.1"/>
    </source>
</evidence>
<reference evidence="3 4" key="1">
    <citation type="submission" date="2024-11" db="EMBL/GenBank/DDBJ databases">
        <title>A near-complete genome assembly of Cinchona calisaya.</title>
        <authorList>
            <person name="Lian D.C."/>
            <person name="Zhao X.W."/>
            <person name="Wei L."/>
        </authorList>
    </citation>
    <scope>NUCLEOTIDE SEQUENCE [LARGE SCALE GENOMIC DNA]</scope>
    <source>
        <tissue evidence="3">Nenye</tissue>
    </source>
</reference>
<keyword evidence="1" id="KW-0175">Coiled coil</keyword>
<evidence type="ECO:0000256" key="1">
    <source>
        <dbReference type="SAM" id="Coils"/>
    </source>
</evidence>
<feature type="compositionally biased region" description="Polar residues" evidence="2">
    <location>
        <begin position="186"/>
        <end position="195"/>
    </location>
</feature>
<keyword evidence="4" id="KW-1185">Reference proteome</keyword>
<accession>A0ABD2ZYS6</accession>
<feature type="region of interest" description="Disordered" evidence="2">
    <location>
        <begin position="173"/>
        <end position="210"/>
    </location>
</feature>
<evidence type="ECO:0000256" key="2">
    <source>
        <dbReference type="SAM" id="MobiDB-lite"/>
    </source>
</evidence>
<dbReference type="EMBL" id="JBJUIK010000006">
    <property type="protein sequence ID" value="KAL3524615.1"/>
    <property type="molecule type" value="Genomic_DNA"/>
</dbReference>
<proteinExistence type="predicted"/>
<feature type="coiled-coil region" evidence="1">
    <location>
        <begin position="112"/>
        <end position="142"/>
    </location>
</feature>